<dbReference type="STRING" id="7395.A0A1A9UU49"/>
<dbReference type="AlphaFoldDB" id="A0A1A9UU49"/>
<comment type="function">
    <text evidence="7">Component of the SMC5-SMC6 complex, that promotes sister chromatid alignment after DNA damage and facilitates double-stranded DNA breaks (DSBs) repair via homologous recombination between sister chromatids.</text>
</comment>
<comment type="similarity">
    <text evidence="2 7">Belongs to the NSE4 family.</text>
</comment>
<dbReference type="PANTHER" id="PTHR16140:SF0">
    <property type="entry name" value="NON-STRUCTURAL MAINTENANCE OF CHROMOSOMES ELEMENT 4"/>
    <property type="match status" value="1"/>
</dbReference>
<dbReference type="GO" id="GO:0006310">
    <property type="term" value="P:DNA recombination"/>
    <property type="evidence" value="ECO:0007669"/>
    <property type="project" value="UniProtKB-UniRule"/>
</dbReference>
<dbReference type="VEuPathDB" id="VectorBase:GAUT015350"/>
<comment type="subcellular location">
    <subcellularLocation>
        <location evidence="1 7">Nucleus</location>
    </subcellularLocation>
</comment>
<keyword evidence="5 7" id="KW-0234">DNA repair</keyword>
<keyword evidence="10" id="KW-1185">Reference proteome</keyword>
<evidence type="ECO:0000256" key="7">
    <source>
        <dbReference type="RuleBase" id="RU365071"/>
    </source>
</evidence>
<evidence type="ECO:0000256" key="2">
    <source>
        <dbReference type="ARBA" id="ARBA00008997"/>
    </source>
</evidence>
<dbReference type="EnsemblMetazoa" id="GAUT015350-RA">
    <property type="protein sequence ID" value="GAUT015350-PA"/>
    <property type="gene ID" value="GAUT015350"/>
</dbReference>
<dbReference type="GO" id="GO:0006281">
    <property type="term" value="P:DNA repair"/>
    <property type="evidence" value="ECO:0007669"/>
    <property type="project" value="UniProtKB-UniRule"/>
</dbReference>
<comment type="subunit">
    <text evidence="7">Component of the SMC5-SMC6 complex.</text>
</comment>
<evidence type="ECO:0000256" key="5">
    <source>
        <dbReference type="ARBA" id="ARBA00023204"/>
    </source>
</evidence>
<proteinExistence type="inferred from homology"/>
<organism evidence="9 10">
    <name type="scientific">Glossina austeni</name>
    <name type="common">Savannah tsetse fly</name>
    <dbReference type="NCBI Taxonomy" id="7395"/>
    <lineage>
        <taxon>Eukaryota</taxon>
        <taxon>Metazoa</taxon>
        <taxon>Ecdysozoa</taxon>
        <taxon>Arthropoda</taxon>
        <taxon>Hexapoda</taxon>
        <taxon>Insecta</taxon>
        <taxon>Pterygota</taxon>
        <taxon>Neoptera</taxon>
        <taxon>Endopterygota</taxon>
        <taxon>Diptera</taxon>
        <taxon>Brachycera</taxon>
        <taxon>Muscomorpha</taxon>
        <taxon>Hippoboscoidea</taxon>
        <taxon>Glossinidae</taxon>
        <taxon>Glossina</taxon>
    </lineage>
</organism>
<feature type="domain" description="Non-structural maintenance of chromosome element 4 C-terminal" evidence="8">
    <location>
        <begin position="195"/>
        <end position="279"/>
    </location>
</feature>
<evidence type="ECO:0000313" key="10">
    <source>
        <dbReference type="Proteomes" id="UP000078200"/>
    </source>
</evidence>
<keyword evidence="6 7" id="KW-0539">Nucleus</keyword>
<dbReference type="GO" id="GO:0005634">
    <property type="term" value="C:nucleus"/>
    <property type="evidence" value="ECO:0007669"/>
    <property type="project" value="UniProtKB-SubCell"/>
</dbReference>
<dbReference type="GO" id="GO:0030915">
    <property type="term" value="C:Smc5-Smc6 complex"/>
    <property type="evidence" value="ECO:0007669"/>
    <property type="project" value="UniProtKB-UniRule"/>
</dbReference>
<evidence type="ECO:0000256" key="4">
    <source>
        <dbReference type="ARBA" id="ARBA00023172"/>
    </source>
</evidence>
<dbReference type="InterPro" id="IPR014854">
    <property type="entry name" value="Nse4_C"/>
</dbReference>
<dbReference type="PANTHER" id="PTHR16140">
    <property type="entry name" value="NON-STRUCTURAL MAINTENANCE OF CHROMOSOMES ELEMENT 4"/>
    <property type="match status" value="1"/>
</dbReference>
<dbReference type="InterPro" id="IPR027786">
    <property type="entry name" value="Nse4/EID"/>
</dbReference>
<reference evidence="9" key="1">
    <citation type="submission" date="2020-05" db="UniProtKB">
        <authorList>
            <consortium name="EnsemblMetazoa"/>
        </authorList>
    </citation>
    <scope>IDENTIFICATION</scope>
    <source>
        <strain evidence="9">TTRI</strain>
    </source>
</reference>
<protein>
    <recommendedName>
        <fullName evidence="7">Non-structural maintenance of chromosomes element 4</fullName>
    </recommendedName>
</protein>
<keyword evidence="3 7" id="KW-0227">DNA damage</keyword>
<evidence type="ECO:0000313" key="9">
    <source>
        <dbReference type="EnsemblMetazoa" id="GAUT015350-PA"/>
    </source>
</evidence>
<keyword evidence="4 7" id="KW-0233">DNA recombination</keyword>
<sequence length="300" mass="34207">MDISSLKSSERKQRYNSILDYLKKCDKRNISAADLEELNQNIKHNDEIHEEGAAAMEEMRNNNAERLLDAHVLKKFHEVVSNVLLVNSEFNETVYANALKSLVNQGDKPDWNALGEIATNVSRSLQVKTSMLGAADVEPKERVLKGRQKRCQKKLAREQRPENVGKLNKKNCGAQKVNIVLKQLNSLFKANNYQPIPFYKLIIDPDNFMNTVENAFQMSFLARDGNIAIERGEDLYPQVRIARKKEVESKTDTTQALCSLSMAFCEDMIRLYEIKEPMLHLPDSFDGDKSLESDHGEMSI</sequence>
<dbReference type="Pfam" id="PF08743">
    <property type="entry name" value="Nse4_C"/>
    <property type="match status" value="1"/>
</dbReference>
<evidence type="ECO:0000256" key="3">
    <source>
        <dbReference type="ARBA" id="ARBA00022763"/>
    </source>
</evidence>
<accession>A0A1A9UU49</accession>
<evidence type="ECO:0000256" key="1">
    <source>
        <dbReference type="ARBA" id="ARBA00004123"/>
    </source>
</evidence>
<evidence type="ECO:0000259" key="8">
    <source>
        <dbReference type="Pfam" id="PF08743"/>
    </source>
</evidence>
<evidence type="ECO:0000256" key="6">
    <source>
        <dbReference type="ARBA" id="ARBA00023242"/>
    </source>
</evidence>
<dbReference type="Proteomes" id="UP000078200">
    <property type="component" value="Unassembled WGS sequence"/>
</dbReference>
<name>A0A1A9UU49_GLOAU</name>